<dbReference type="EMBL" id="DS547110">
    <property type="protein sequence ID" value="EDR05999.1"/>
    <property type="molecule type" value="Genomic_DNA"/>
</dbReference>
<dbReference type="Proteomes" id="UP000001194">
    <property type="component" value="Unassembled WGS sequence"/>
</dbReference>
<dbReference type="HOGENOM" id="CLU_1740847_0_0_1"/>
<dbReference type="GeneID" id="6078918"/>
<dbReference type="InParanoid" id="B0DHD8"/>
<sequence>MCTPLTRIWSVASYWRRLSTPQSSGRRTSLQSASSLANERVAVDFPADSDRLQLGFRRHQFTSDRAITWQLQQLLPPSSLDCRNGSSLQLPRLISAANFIYVGSHAPSLAYPLITGEIASGSMFFGGMSSGRHAIDHTFSTTVAHFATVS</sequence>
<name>B0DHD8_LACBS</name>
<keyword evidence="2" id="KW-1185">Reference proteome</keyword>
<organism evidence="2">
    <name type="scientific">Laccaria bicolor (strain S238N-H82 / ATCC MYA-4686)</name>
    <name type="common">Bicoloured deceiver</name>
    <name type="synonym">Laccaria laccata var. bicolor</name>
    <dbReference type="NCBI Taxonomy" id="486041"/>
    <lineage>
        <taxon>Eukaryota</taxon>
        <taxon>Fungi</taxon>
        <taxon>Dikarya</taxon>
        <taxon>Basidiomycota</taxon>
        <taxon>Agaricomycotina</taxon>
        <taxon>Agaricomycetes</taxon>
        <taxon>Agaricomycetidae</taxon>
        <taxon>Agaricales</taxon>
        <taxon>Agaricineae</taxon>
        <taxon>Hydnangiaceae</taxon>
        <taxon>Laccaria</taxon>
    </lineage>
</organism>
<reference evidence="1 2" key="1">
    <citation type="journal article" date="2008" name="Nature">
        <title>The genome of Laccaria bicolor provides insights into mycorrhizal symbiosis.</title>
        <authorList>
            <person name="Martin F."/>
            <person name="Aerts A."/>
            <person name="Ahren D."/>
            <person name="Brun A."/>
            <person name="Danchin E.G.J."/>
            <person name="Duchaussoy F."/>
            <person name="Gibon J."/>
            <person name="Kohler A."/>
            <person name="Lindquist E."/>
            <person name="Pereda V."/>
            <person name="Salamov A."/>
            <person name="Shapiro H.J."/>
            <person name="Wuyts J."/>
            <person name="Blaudez D."/>
            <person name="Buee M."/>
            <person name="Brokstein P."/>
            <person name="Canbaeck B."/>
            <person name="Cohen D."/>
            <person name="Courty P.E."/>
            <person name="Coutinho P.M."/>
            <person name="Delaruelle C."/>
            <person name="Detter J.C."/>
            <person name="Deveau A."/>
            <person name="DiFazio S."/>
            <person name="Duplessis S."/>
            <person name="Fraissinet-Tachet L."/>
            <person name="Lucic E."/>
            <person name="Frey-Klett P."/>
            <person name="Fourrey C."/>
            <person name="Feussner I."/>
            <person name="Gay G."/>
            <person name="Grimwood J."/>
            <person name="Hoegger P.J."/>
            <person name="Jain P."/>
            <person name="Kilaru S."/>
            <person name="Labbe J."/>
            <person name="Lin Y.C."/>
            <person name="Legue V."/>
            <person name="Le Tacon F."/>
            <person name="Marmeisse R."/>
            <person name="Melayah D."/>
            <person name="Montanini B."/>
            <person name="Muratet M."/>
            <person name="Nehls U."/>
            <person name="Niculita-Hirzel H."/>
            <person name="Oudot-Le Secq M.P."/>
            <person name="Peter M."/>
            <person name="Quesneville H."/>
            <person name="Rajashekar B."/>
            <person name="Reich M."/>
            <person name="Rouhier N."/>
            <person name="Schmutz J."/>
            <person name="Yin T."/>
            <person name="Chalot M."/>
            <person name="Henrissat B."/>
            <person name="Kuees U."/>
            <person name="Lucas S."/>
            <person name="Van de Peer Y."/>
            <person name="Podila G.K."/>
            <person name="Polle A."/>
            <person name="Pukkila P.J."/>
            <person name="Richardson P.M."/>
            <person name="Rouze P."/>
            <person name="Sanders I.R."/>
            <person name="Stajich J.E."/>
            <person name="Tunlid A."/>
            <person name="Tuskan G."/>
            <person name="Grigoriev I.V."/>
        </authorList>
    </citation>
    <scope>NUCLEOTIDE SEQUENCE [LARGE SCALE GENOMIC DNA]</scope>
    <source>
        <strain evidence="2">S238N-H82 / ATCC MYA-4686</strain>
    </source>
</reference>
<protein>
    <submittedName>
        <fullName evidence="1">Predicted protein</fullName>
    </submittedName>
</protein>
<dbReference type="KEGG" id="lbc:LACBIDRAFT_302243"/>
<accession>B0DHD8</accession>
<evidence type="ECO:0000313" key="2">
    <source>
        <dbReference type="Proteomes" id="UP000001194"/>
    </source>
</evidence>
<dbReference type="RefSeq" id="XP_001883287.1">
    <property type="nucleotide sequence ID" value="XM_001883252.1"/>
</dbReference>
<proteinExistence type="predicted"/>
<dbReference type="AlphaFoldDB" id="B0DHD8"/>
<evidence type="ECO:0000313" key="1">
    <source>
        <dbReference type="EMBL" id="EDR05999.1"/>
    </source>
</evidence>
<gene>
    <name evidence="1" type="ORF">LACBIDRAFT_302243</name>
</gene>